<feature type="transmembrane region" description="Helical" evidence="7">
    <location>
        <begin position="143"/>
        <end position="165"/>
    </location>
</feature>
<feature type="transmembrane region" description="Helical" evidence="7">
    <location>
        <begin position="202"/>
        <end position="220"/>
    </location>
</feature>
<protein>
    <submittedName>
        <fullName evidence="8">Cation:dicarboxylase symporter family transporter</fullName>
    </submittedName>
</protein>
<comment type="subcellular location">
    <subcellularLocation>
        <location evidence="1">Cell membrane</location>
        <topology evidence="1">Multi-pass membrane protein</topology>
    </subcellularLocation>
</comment>
<proteinExistence type="predicted"/>
<evidence type="ECO:0000256" key="4">
    <source>
        <dbReference type="ARBA" id="ARBA00022692"/>
    </source>
</evidence>
<dbReference type="AlphaFoldDB" id="A0A6I4SZA8"/>
<dbReference type="PANTHER" id="PTHR42865">
    <property type="entry name" value="PROTON/GLUTAMATE-ASPARTATE SYMPORTER"/>
    <property type="match status" value="1"/>
</dbReference>
<gene>
    <name evidence="8" type="ORF">GRI89_16690</name>
</gene>
<evidence type="ECO:0000256" key="2">
    <source>
        <dbReference type="ARBA" id="ARBA00022448"/>
    </source>
</evidence>
<evidence type="ECO:0000313" key="9">
    <source>
        <dbReference type="Proteomes" id="UP000433652"/>
    </source>
</evidence>
<keyword evidence="2" id="KW-0813">Transport</keyword>
<comment type="caution">
    <text evidence="8">The sequence shown here is derived from an EMBL/GenBank/DDBJ whole genome shotgun (WGS) entry which is preliminary data.</text>
</comment>
<feature type="transmembrane region" description="Helical" evidence="7">
    <location>
        <begin position="177"/>
        <end position="196"/>
    </location>
</feature>
<keyword evidence="9" id="KW-1185">Reference proteome</keyword>
<keyword evidence="5 7" id="KW-1133">Transmembrane helix</keyword>
<feature type="transmembrane region" description="Helical" evidence="7">
    <location>
        <begin position="44"/>
        <end position="65"/>
    </location>
</feature>
<evidence type="ECO:0000256" key="5">
    <source>
        <dbReference type="ARBA" id="ARBA00022989"/>
    </source>
</evidence>
<feature type="transmembrane region" description="Helical" evidence="7">
    <location>
        <begin position="86"/>
        <end position="106"/>
    </location>
</feature>
<name>A0A6I4SZA8_9SPHN</name>
<evidence type="ECO:0000256" key="7">
    <source>
        <dbReference type="SAM" id="Phobius"/>
    </source>
</evidence>
<evidence type="ECO:0000256" key="3">
    <source>
        <dbReference type="ARBA" id="ARBA00022475"/>
    </source>
</evidence>
<dbReference type="Gene3D" id="1.10.3860.10">
    <property type="entry name" value="Sodium:dicarboxylate symporter"/>
    <property type="match status" value="1"/>
</dbReference>
<dbReference type="GO" id="GO:0005886">
    <property type="term" value="C:plasma membrane"/>
    <property type="evidence" value="ECO:0007669"/>
    <property type="project" value="UniProtKB-SubCell"/>
</dbReference>
<reference evidence="8 9" key="1">
    <citation type="submission" date="2019-12" db="EMBL/GenBank/DDBJ databases">
        <title>Genomic-based taxomic classification of the family Erythrobacteraceae.</title>
        <authorList>
            <person name="Xu L."/>
        </authorList>
    </citation>
    <scope>NUCLEOTIDE SEQUENCE [LARGE SCALE GENOMIC DNA]</scope>
    <source>
        <strain evidence="8 9">MCCC 1K01500</strain>
    </source>
</reference>
<dbReference type="Proteomes" id="UP000433652">
    <property type="component" value="Unassembled WGS sequence"/>
</dbReference>
<keyword evidence="4 7" id="KW-0812">Transmembrane</keyword>
<dbReference type="SUPFAM" id="SSF118215">
    <property type="entry name" value="Proton glutamate symport protein"/>
    <property type="match status" value="1"/>
</dbReference>
<dbReference type="RefSeq" id="WP_159798016.1">
    <property type="nucleotide sequence ID" value="NZ_WTYM01000059.1"/>
</dbReference>
<keyword evidence="6 7" id="KW-0472">Membrane</keyword>
<dbReference type="GO" id="GO:0015293">
    <property type="term" value="F:symporter activity"/>
    <property type="evidence" value="ECO:0007669"/>
    <property type="project" value="UniProtKB-KW"/>
</dbReference>
<dbReference type="EMBL" id="WTYM01000059">
    <property type="protein sequence ID" value="MXO61183.1"/>
    <property type="molecule type" value="Genomic_DNA"/>
</dbReference>
<organism evidence="8 9">
    <name type="scientific">Croceibacterium salegens</name>
    <dbReference type="NCBI Taxonomy" id="1737568"/>
    <lineage>
        <taxon>Bacteria</taxon>
        <taxon>Pseudomonadati</taxon>
        <taxon>Pseudomonadota</taxon>
        <taxon>Alphaproteobacteria</taxon>
        <taxon>Sphingomonadales</taxon>
        <taxon>Erythrobacteraceae</taxon>
        <taxon>Croceibacterium</taxon>
    </lineage>
</organism>
<dbReference type="PANTHER" id="PTHR42865:SF7">
    <property type="entry name" value="PROTON_GLUTAMATE-ASPARTATE SYMPORTER"/>
    <property type="match status" value="1"/>
</dbReference>
<feature type="transmembrane region" description="Helical" evidence="7">
    <location>
        <begin position="354"/>
        <end position="380"/>
    </location>
</feature>
<dbReference type="InterPro" id="IPR036458">
    <property type="entry name" value="Na:dicarbo_symporter_sf"/>
</dbReference>
<feature type="transmembrane region" description="Helical" evidence="7">
    <location>
        <begin position="232"/>
        <end position="251"/>
    </location>
</feature>
<sequence>MPLAARILVGLVIGAGIGLALPEPGVDPRIDQAVATVGLGGGLWLQALQMTILPLVFSLIATLFVRSQGLAGGGRTTRRAMATIMGLYFVGVVAAVIGTIVLLEFFPVSEAIAQAMRAMTGEEIAGAPLPWADAILSIIPTNIVAAMGGDTLLPVLFFTMLFSAALSRLEDGEPRRVIVAGLTAISETMFIIVDWVLQLAPIGVALLILPTTFHFGATIFNGLAHFVALKTAIVFVVGAALYLVTAVFGRVPVGRFSRTMLPVQAVAFGTQSSTGCMPLTLKACRHMGISDEAADSTVPLAAILFRICAPGATLMLAAYAAQVYGLPMGLGLMITIALLAVLLEMSVVGMPGAAVLVATVAPIVALVGFPLAFLGVVIVVEMFSDVFGTMVNATGHAAASNIVDRRRYRDPPDTEAAVQS</sequence>
<dbReference type="Pfam" id="PF00375">
    <property type="entry name" value="SDF"/>
    <property type="match status" value="1"/>
</dbReference>
<accession>A0A6I4SZA8</accession>
<evidence type="ECO:0000313" key="8">
    <source>
        <dbReference type="EMBL" id="MXO61183.1"/>
    </source>
</evidence>
<dbReference type="InterPro" id="IPR001991">
    <property type="entry name" value="Na-dicarboxylate_symporter"/>
</dbReference>
<feature type="transmembrane region" description="Helical" evidence="7">
    <location>
        <begin position="300"/>
        <end position="321"/>
    </location>
</feature>
<feature type="transmembrane region" description="Helical" evidence="7">
    <location>
        <begin position="328"/>
        <end position="348"/>
    </location>
</feature>
<evidence type="ECO:0000256" key="1">
    <source>
        <dbReference type="ARBA" id="ARBA00004651"/>
    </source>
</evidence>
<keyword evidence="3" id="KW-1003">Cell membrane</keyword>
<evidence type="ECO:0000256" key="6">
    <source>
        <dbReference type="ARBA" id="ARBA00023136"/>
    </source>
</evidence>
<dbReference type="PRINTS" id="PR00173">
    <property type="entry name" value="EDTRNSPORT"/>
</dbReference>
<dbReference type="OrthoDB" id="9766690at2"/>